<organism>
    <name type="scientific">Pediculus humanus subsp. corporis</name>
    <name type="common">Body louse</name>
    <dbReference type="NCBI Taxonomy" id="121224"/>
    <lineage>
        <taxon>Eukaryota</taxon>
        <taxon>Metazoa</taxon>
        <taxon>Ecdysozoa</taxon>
        <taxon>Arthropoda</taxon>
        <taxon>Hexapoda</taxon>
        <taxon>Insecta</taxon>
        <taxon>Pterygota</taxon>
        <taxon>Neoptera</taxon>
        <taxon>Paraneoptera</taxon>
        <taxon>Psocodea</taxon>
        <taxon>Troctomorpha</taxon>
        <taxon>Phthiraptera</taxon>
        <taxon>Anoplura</taxon>
        <taxon>Pediculidae</taxon>
        <taxon>Pediculus</taxon>
    </lineage>
</organism>
<dbReference type="KEGG" id="phu:Phum_PHUM590430"/>
<reference evidence="1" key="2">
    <citation type="submission" date="2007-04" db="EMBL/GenBank/DDBJ databases">
        <title>The genome of the human body louse.</title>
        <authorList>
            <consortium name="The Human Body Louse Genome Consortium"/>
            <person name="Kirkness E."/>
            <person name="Walenz B."/>
            <person name="Hass B."/>
            <person name="Bruggner R."/>
            <person name="Strausberg R."/>
        </authorList>
    </citation>
    <scope>NUCLEOTIDE SEQUENCE</scope>
    <source>
        <strain evidence="1">USDA</strain>
    </source>
</reference>
<dbReference type="eggNOG" id="ENOG502SYJB">
    <property type="taxonomic scope" value="Eukaryota"/>
</dbReference>
<dbReference type="RefSeq" id="XP_002432534.1">
    <property type="nucleotide sequence ID" value="XM_002432489.1"/>
</dbReference>
<dbReference type="OMA" id="WSNTAIP"/>
<dbReference type="HOGENOM" id="CLU_2870055_0_0_1"/>
<gene>
    <name evidence="2" type="primary">8232768</name>
    <name evidence="1" type="ORF">Phum_PHUM590430</name>
</gene>
<evidence type="ECO:0000313" key="3">
    <source>
        <dbReference type="Proteomes" id="UP000009046"/>
    </source>
</evidence>
<dbReference type="AlphaFoldDB" id="E0W2E0"/>
<dbReference type="OrthoDB" id="3437960at2759"/>
<sequence>METWVLIPQELSLAITPSSERTNERDRNKGNVTVFSNVRVSQGTFFYPFQGTVRLDKIDVNSQHLDETDVITD</sequence>
<dbReference type="GeneID" id="8232768"/>
<proteinExistence type="predicted"/>
<keyword evidence="3" id="KW-1185">Reference proteome</keyword>
<name>E0W2E0_PEDHC</name>
<evidence type="ECO:0000313" key="2">
    <source>
        <dbReference type="EnsemblMetazoa" id="PHUM590430-PA"/>
    </source>
</evidence>
<dbReference type="EMBL" id="AAZO01007194">
    <property type="status" value="NOT_ANNOTATED_CDS"/>
    <property type="molecule type" value="Genomic_DNA"/>
</dbReference>
<dbReference type="Proteomes" id="UP000009046">
    <property type="component" value="Unassembled WGS sequence"/>
</dbReference>
<accession>E0W2E0</accession>
<protein>
    <submittedName>
        <fullName evidence="1 2">Uncharacterized protein</fullName>
    </submittedName>
</protein>
<dbReference type="InParanoid" id="E0W2E0"/>
<reference evidence="1" key="1">
    <citation type="submission" date="2007-04" db="EMBL/GenBank/DDBJ databases">
        <title>Annotation of Pediculus humanus corporis strain USDA.</title>
        <authorList>
            <person name="Kirkness E."/>
            <person name="Hannick L."/>
            <person name="Hass B."/>
            <person name="Bruggner R."/>
            <person name="Lawson D."/>
            <person name="Bidwell S."/>
            <person name="Joardar V."/>
            <person name="Caler E."/>
            <person name="Walenz B."/>
            <person name="Inman J."/>
            <person name="Schobel S."/>
            <person name="Galinsky K."/>
            <person name="Amedeo P."/>
            <person name="Strausberg R."/>
        </authorList>
    </citation>
    <scope>NUCLEOTIDE SEQUENCE</scope>
    <source>
        <strain evidence="1">USDA</strain>
    </source>
</reference>
<dbReference type="EnsemblMetazoa" id="PHUM590430-RA">
    <property type="protein sequence ID" value="PHUM590430-PA"/>
    <property type="gene ID" value="PHUM590430"/>
</dbReference>
<evidence type="ECO:0000313" key="1">
    <source>
        <dbReference type="EMBL" id="EEB19796.1"/>
    </source>
</evidence>
<dbReference type="EMBL" id="DS235877">
    <property type="protein sequence ID" value="EEB19796.1"/>
    <property type="molecule type" value="Genomic_DNA"/>
</dbReference>
<dbReference type="CTD" id="8232768"/>
<reference evidence="2" key="3">
    <citation type="submission" date="2020-05" db="UniProtKB">
        <authorList>
            <consortium name="EnsemblMetazoa"/>
        </authorList>
    </citation>
    <scope>IDENTIFICATION</scope>
    <source>
        <strain evidence="2">USDA</strain>
    </source>
</reference>
<dbReference type="VEuPathDB" id="VectorBase:PHUM590430"/>